<keyword evidence="8" id="KW-0862">Zinc</keyword>
<dbReference type="SUPFAM" id="SSF57850">
    <property type="entry name" value="RING/U-box"/>
    <property type="match status" value="2"/>
</dbReference>
<evidence type="ECO:0000256" key="4">
    <source>
        <dbReference type="ARBA" id="ARBA00022723"/>
    </source>
</evidence>
<name>A0A9P1G7X9_9DINO</name>
<dbReference type="GO" id="GO:0016567">
    <property type="term" value="P:protein ubiquitination"/>
    <property type="evidence" value="ECO:0007669"/>
    <property type="project" value="InterPro"/>
</dbReference>
<evidence type="ECO:0000259" key="11">
    <source>
        <dbReference type="PROSITE" id="PS50089"/>
    </source>
</evidence>
<evidence type="ECO:0000313" key="14">
    <source>
        <dbReference type="EMBL" id="CAL4790278.1"/>
    </source>
</evidence>
<comment type="caution">
    <text evidence="13">The sequence shown here is derived from an EMBL/GenBank/DDBJ whole genome shotgun (WGS) entry which is preliminary data.</text>
</comment>
<dbReference type="InterPro" id="IPR031127">
    <property type="entry name" value="E3_UB_ligase_RBR"/>
</dbReference>
<dbReference type="InterPro" id="IPR002867">
    <property type="entry name" value="IBR_dom"/>
</dbReference>
<keyword evidence="10" id="KW-0812">Transmembrane</keyword>
<evidence type="ECO:0000256" key="9">
    <source>
        <dbReference type="PROSITE-ProRule" id="PRU00175"/>
    </source>
</evidence>
<gene>
    <name evidence="13" type="ORF">C1SCF055_LOCUS28876</name>
</gene>
<dbReference type="PANTHER" id="PTHR11685">
    <property type="entry name" value="RBR FAMILY RING FINGER AND IBR DOMAIN-CONTAINING"/>
    <property type="match status" value="1"/>
</dbReference>
<comment type="catalytic activity">
    <reaction evidence="1">
        <text>[E2 ubiquitin-conjugating enzyme]-S-ubiquitinyl-L-cysteine + [acceptor protein]-L-lysine = [E2 ubiquitin-conjugating enzyme]-L-cysteine + [acceptor protein]-N(6)-ubiquitinyl-L-lysine.</text>
        <dbReference type="EC" id="2.3.2.31"/>
    </reaction>
</comment>
<keyword evidence="6 9" id="KW-0863">Zinc-finger</keyword>
<dbReference type="InterPro" id="IPR044066">
    <property type="entry name" value="TRIAD_supradom"/>
</dbReference>
<dbReference type="PROSITE" id="PS50089">
    <property type="entry name" value="ZF_RING_2"/>
    <property type="match status" value="1"/>
</dbReference>
<dbReference type="OrthoDB" id="10009520at2759"/>
<evidence type="ECO:0000256" key="2">
    <source>
        <dbReference type="ARBA" id="ARBA00012251"/>
    </source>
</evidence>
<evidence type="ECO:0000256" key="1">
    <source>
        <dbReference type="ARBA" id="ARBA00001798"/>
    </source>
</evidence>
<dbReference type="GO" id="GO:0061630">
    <property type="term" value="F:ubiquitin protein ligase activity"/>
    <property type="evidence" value="ECO:0007669"/>
    <property type="project" value="UniProtKB-EC"/>
</dbReference>
<evidence type="ECO:0000256" key="8">
    <source>
        <dbReference type="ARBA" id="ARBA00022833"/>
    </source>
</evidence>
<evidence type="ECO:0000256" key="7">
    <source>
        <dbReference type="ARBA" id="ARBA00022786"/>
    </source>
</evidence>
<dbReference type="Pfam" id="PF22191">
    <property type="entry name" value="IBR_1"/>
    <property type="match status" value="1"/>
</dbReference>
<keyword evidence="3" id="KW-0808">Transferase</keyword>
<evidence type="ECO:0000256" key="6">
    <source>
        <dbReference type="ARBA" id="ARBA00022771"/>
    </source>
</evidence>
<feature type="domain" description="RING-type" evidence="11">
    <location>
        <begin position="146"/>
        <end position="194"/>
    </location>
</feature>
<dbReference type="InterPro" id="IPR001841">
    <property type="entry name" value="Znf_RING"/>
</dbReference>
<accession>A0A9P1G7X9</accession>
<dbReference type="CDD" id="cd20335">
    <property type="entry name" value="BRcat_RBR"/>
    <property type="match status" value="1"/>
</dbReference>
<keyword evidence="5" id="KW-0677">Repeat</keyword>
<dbReference type="AlphaFoldDB" id="A0A9P1G7X9"/>
<dbReference type="EMBL" id="CAMXCT030003190">
    <property type="protein sequence ID" value="CAL4790278.1"/>
    <property type="molecule type" value="Genomic_DNA"/>
</dbReference>
<keyword evidence="4" id="KW-0479">Metal-binding</keyword>
<dbReference type="EMBL" id="CAMXCT020003190">
    <property type="protein sequence ID" value="CAL1156341.1"/>
    <property type="molecule type" value="Genomic_DNA"/>
</dbReference>
<evidence type="ECO:0000313" key="13">
    <source>
        <dbReference type="EMBL" id="CAI4002966.1"/>
    </source>
</evidence>
<protein>
    <recommendedName>
        <fullName evidence="2">RBR-type E3 ubiquitin transferase</fullName>
        <ecNumber evidence="2">2.3.2.31</ecNumber>
    </recommendedName>
</protein>
<dbReference type="EC" id="2.3.2.31" evidence="2"/>
<reference evidence="13" key="1">
    <citation type="submission" date="2022-10" db="EMBL/GenBank/DDBJ databases">
        <authorList>
            <person name="Chen Y."/>
            <person name="Dougan E. K."/>
            <person name="Chan C."/>
            <person name="Rhodes N."/>
            <person name="Thang M."/>
        </authorList>
    </citation>
    <scope>NUCLEOTIDE SEQUENCE</scope>
</reference>
<dbReference type="PROSITE" id="PS51873">
    <property type="entry name" value="TRIAD"/>
    <property type="match status" value="1"/>
</dbReference>
<evidence type="ECO:0000313" key="15">
    <source>
        <dbReference type="Proteomes" id="UP001152797"/>
    </source>
</evidence>
<evidence type="ECO:0000259" key="12">
    <source>
        <dbReference type="PROSITE" id="PS51873"/>
    </source>
</evidence>
<organism evidence="13">
    <name type="scientific">Cladocopium goreaui</name>
    <dbReference type="NCBI Taxonomy" id="2562237"/>
    <lineage>
        <taxon>Eukaryota</taxon>
        <taxon>Sar</taxon>
        <taxon>Alveolata</taxon>
        <taxon>Dinophyceae</taxon>
        <taxon>Suessiales</taxon>
        <taxon>Symbiodiniaceae</taxon>
        <taxon>Cladocopium</taxon>
    </lineage>
</organism>
<evidence type="ECO:0000256" key="3">
    <source>
        <dbReference type="ARBA" id="ARBA00022679"/>
    </source>
</evidence>
<evidence type="ECO:0000256" key="5">
    <source>
        <dbReference type="ARBA" id="ARBA00022737"/>
    </source>
</evidence>
<feature type="transmembrane region" description="Helical" evidence="10">
    <location>
        <begin position="46"/>
        <end position="67"/>
    </location>
</feature>
<keyword evidence="15" id="KW-1185">Reference proteome</keyword>
<keyword evidence="7" id="KW-0833">Ubl conjugation pathway</keyword>
<keyword evidence="10" id="KW-0472">Membrane</keyword>
<feature type="domain" description="RING-type" evidence="12">
    <location>
        <begin position="142"/>
        <end position="418"/>
    </location>
</feature>
<dbReference type="EMBL" id="CAMXCT010003190">
    <property type="protein sequence ID" value="CAI4002966.1"/>
    <property type="molecule type" value="Genomic_DNA"/>
</dbReference>
<dbReference type="Gene3D" id="1.20.120.1750">
    <property type="match status" value="1"/>
</dbReference>
<dbReference type="Proteomes" id="UP001152797">
    <property type="component" value="Unassembled WGS sequence"/>
</dbReference>
<dbReference type="CDD" id="cd20336">
    <property type="entry name" value="Rcat_RBR"/>
    <property type="match status" value="1"/>
</dbReference>
<proteinExistence type="predicted"/>
<keyword evidence="10" id="KW-1133">Transmembrane helix</keyword>
<reference evidence="14 15" key="2">
    <citation type="submission" date="2024-05" db="EMBL/GenBank/DDBJ databases">
        <authorList>
            <person name="Chen Y."/>
            <person name="Shah S."/>
            <person name="Dougan E. K."/>
            <person name="Thang M."/>
            <person name="Chan C."/>
        </authorList>
    </citation>
    <scope>NUCLEOTIDE SEQUENCE [LARGE SCALE GENOMIC DNA]</scope>
</reference>
<evidence type="ECO:0000256" key="10">
    <source>
        <dbReference type="SAM" id="Phobius"/>
    </source>
</evidence>
<dbReference type="GO" id="GO:0008270">
    <property type="term" value="F:zinc ion binding"/>
    <property type="evidence" value="ECO:0007669"/>
    <property type="project" value="UniProtKB-KW"/>
</dbReference>
<sequence>MDAQPWPGYAWHVLEHFAALARLQLLRLLQRWDLPQRAHVQLLQHIGVVGVIVLSGWAGYVSVRAIWELTELIIYITVRCVVNLRYLIQPAMPWLLVAAASMYLRCLLDSAALRQEWLEFLQQWGWSRQLLSAFGLRVARGQAVDCPICTETFEDNPWTMATLSCCKQSVCWACLCRHAESVIDDARPDMNCPLFCKVLIPDVMVYKSFRRHQWSWRGLDLLGQKTRRKCRAYERWCLSSGLANTCAARMEDVSSQTDGIPTVVHCPGSDCDHMWLLPKQLRRSKASQEPGSCWDPRSWSFGRHMGFYVAPSEGGEDLRCVHCPSCEVAYCLLCSQPWEVSGHHHAGKSCLEFDATLPSTLRSKERHWAGAKECPGCGVRTLRSMGCNHMTCTQCAMHWCWVCGRPWQPWHYGCTANSQGSADCSLM</sequence>
<feature type="transmembrane region" description="Helical" evidence="10">
    <location>
        <begin position="87"/>
        <end position="108"/>
    </location>
</feature>
<dbReference type="SMART" id="SM00647">
    <property type="entry name" value="IBR"/>
    <property type="match status" value="2"/>
</dbReference>